<reference evidence="1" key="2">
    <citation type="submission" date="2011-02" db="EMBL/GenBank/DDBJ databases">
        <authorList>
            <person name="MacLean D."/>
        </authorList>
    </citation>
    <scope>NUCLEOTIDE SEQUENCE</scope>
</reference>
<dbReference type="AlphaFoldDB" id="F0WVH6"/>
<accession>F0WVH6</accession>
<name>F0WVH6_9STRA</name>
<organism evidence="1">
    <name type="scientific">Albugo laibachii Nc14</name>
    <dbReference type="NCBI Taxonomy" id="890382"/>
    <lineage>
        <taxon>Eukaryota</taxon>
        <taxon>Sar</taxon>
        <taxon>Stramenopiles</taxon>
        <taxon>Oomycota</taxon>
        <taxon>Peronosporomycetes</taxon>
        <taxon>Albuginales</taxon>
        <taxon>Albuginaceae</taxon>
        <taxon>Albugo</taxon>
    </lineage>
</organism>
<dbReference type="HOGENOM" id="CLU_1931435_0_0_1"/>
<evidence type="ECO:0000313" key="1">
    <source>
        <dbReference type="EMBL" id="CCA25417.1"/>
    </source>
</evidence>
<dbReference type="EMBL" id="FR824341">
    <property type="protein sequence ID" value="CCA25417.1"/>
    <property type="molecule type" value="Genomic_DNA"/>
</dbReference>
<reference evidence="1" key="1">
    <citation type="journal article" date="2011" name="PLoS Biol.">
        <title>Gene gain and loss during evolution of obligate parasitism in the white rust pathogen of Arabidopsis thaliana.</title>
        <authorList>
            <person name="Kemen E."/>
            <person name="Gardiner A."/>
            <person name="Schultz-Larsen T."/>
            <person name="Kemen A.C."/>
            <person name="Balmuth A.L."/>
            <person name="Robert-Seilaniantz A."/>
            <person name="Bailey K."/>
            <person name="Holub E."/>
            <person name="Studholme D.J."/>
            <person name="Maclean D."/>
            <person name="Jones J.D."/>
        </authorList>
    </citation>
    <scope>NUCLEOTIDE SEQUENCE</scope>
</reference>
<sequence length="131" mass="14953">MSDLRDGSIAIDTSRLWVSEVFTMLKGVSFALRTQSFRTRSRARRAIWLSTSISPAKKRFSDVARYFSIENVGIHTQLIGIHKSRRRLITSKSTVSLLRIGNAITASISRLLKRSSACSHCSYVLFQWMWL</sequence>
<proteinExistence type="predicted"/>
<protein>
    <submittedName>
        <fullName evidence="1">AlNc14C296G10311 protein</fullName>
    </submittedName>
</protein>
<gene>
    <name evidence="1" type="primary">AlNc14C296G10311</name>
    <name evidence="1" type="ORF">ALNC14_115610</name>
</gene>